<keyword evidence="2 4" id="KW-0819">tRNA processing</keyword>
<feature type="active site" evidence="5">
    <location>
        <position position="331"/>
    </location>
</feature>
<dbReference type="PIRSF" id="PIRSF011789">
    <property type="entry name" value="tRNA_splic_SEN2"/>
    <property type="match status" value="1"/>
</dbReference>
<evidence type="ECO:0000256" key="6">
    <source>
        <dbReference type="SAM" id="MobiDB-lite"/>
    </source>
</evidence>
<proteinExistence type="inferred from homology"/>
<feature type="active site" evidence="5">
    <location>
        <position position="377"/>
    </location>
</feature>
<dbReference type="PANTHER" id="PTHR21227:SF0">
    <property type="entry name" value="TRNA-SPLICING ENDONUCLEASE SUBUNIT SEN2"/>
    <property type="match status" value="1"/>
</dbReference>
<dbReference type="GO" id="GO:0003676">
    <property type="term" value="F:nucleic acid binding"/>
    <property type="evidence" value="ECO:0007669"/>
    <property type="project" value="InterPro"/>
</dbReference>
<evidence type="ECO:0000256" key="4">
    <source>
        <dbReference type="PIRNR" id="PIRNR011789"/>
    </source>
</evidence>
<keyword evidence="3 4" id="KW-0456">Lyase</keyword>
<reference evidence="8 9" key="1">
    <citation type="journal article" date="2016" name="Mol. Biol. Evol.">
        <title>Comparative Genomics of Early-Diverging Mushroom-Forming Fungi Provides Insights into the Origins of Lignocellulose Decay Capabilities.</title>
        <authorList>
            <person name="Nagy L.G."/>
            <person name="Riley R."/>
            <person name="Tritt A."/>
            <person name="Adam C."/>
            <person name="Daum C."/>
            <person name="Floudas D."/>
            <person name="Sun H."/>
            <person name="Yadav J.S."/>
            <person name="Pangilinan J."/>
            <person name="Larsson K.H."/>
            <person name="Matsuura K."/>
            <person name="Barry K."/>
            <person name="Labutti K."/>
            <person name="Kuo R."/>
            <person name="Ohm R.A."/>
            <person name="Bhattacharya S.S."/>
            <person name="Shirouzu T."/>
            <person name="Yoshinaga Y."/>
            <person name="Martin F.M."/>
            <person name="Grigoriev I.V."/>
            <person name="Hibbett D.S."/>
        </authorList>
    </citation>
    <scope>NUCLEOTIDE SEQUENCE [LARGE SCALE GENOMIC DNA]</scope>
    <source>
        <strain evidence="8 9">TUFC12733</strain>
    </source>
</reference>
<dbReference type="InterPro" id="IPR006677">
    <property type="entry name" value="tRNA_intron_Endonuc_cat-like"/>
</dbReference>
<dbReference type="Pfam" id="PF01974">
    <property type="entry name" value="tRNA_int_endo"/>
    <property type="match status" value="1"/>
</dbReference>
<dbReference type="InterPro" id="IPR016589">
    <property type="entry name" value="tRNA_splic_SEN2"/>
</dbReference>
<dbReference type="GO" id="GO:0000379">
    <property type="term" value="P:tRNA-type intron splice site recognition and cleavage"/>
    <property type="evidence" value="ECO:0007669"/>
    <property type="project" value="TreeGrafter"/>
</dbReference>
<dbReference type="EC" id="4.6.1.16" evidence="4"/>
<dbReference type="InterPro" id="IPR011856">
    <property type="entry name" value="tRNA_endonuc-like_dom_sf"/>
</dbReference>
<dbReference type="EMBL" id="KV417266">
    <property type="protein sequence ID" value="KZP01803.1"/>
    <property type="molecule type" value="Genomic_DNA"/>
</dbReference>
<dbReference type="FunFam" id="3.40.1350.10:FF:000007">
    <property type="entry name" value="tRNA-splicing endonuclease subunit Sen2"/>
    <property type="match status" value="1"/>
</dbReference>
<evidence type="ECO:0000256" key="3">
    <source>
        <dbReference type="ARBA" id="ARBA00023239"/>
    </source>
</evidence>
<comment type="function">
    <text evidence="4">Constitutes one of the two catalytic subunit of the tRNA-splicing endonuclease complex, a complex responsible for identification and cleavage of the splice sites in pre-tRNA. It cleaves pre-tRNA at the 5'- and 3'-splice sites to release the intron. The products are an intron and two tRNA half-molecules bearing 2',3'-cyclic phosphate and 5'-OH termini. There are no conserved sequences at the splice sites, but the intron is invariably located at the same site in the gene, placing the splice sites an invariant distance from the constant structural features of the tRNA body.</text>
</comment>
<dbReference type="OrthoDB" id="10249562at2759"/>
<dbReference type="Gene3D" id="3.40.1350.10">
    <property type="match status" value="1"/>
</dbReference>
<evidence type="ECO:0000313" key="9">
    <source>
        <dbReference type="Proteomes" id="UP000076738"/>
    </source>
</evidence>
<evidence type="ECO:0000259" key="7">
    <source>
        <dbReference type="Pfam" id="PF01974"/>
    </source>
</evidence>
<keyword evidence="9" id="KW-1185">Reference proteome</keyword>
<dbReference type="Proteomes" id="UP000076738">
    <property type="component" value="Unassembled WGS sequence"/>
</dbReference>
<dbReference type="CDD" id="cd22363">
    <property type="entry name" value="tRNA-intron_lyase_C"/>
    <property type="match status" value="1"/>
</dbReference>
<evidence type="ECO:0000256" key="5">
    <source>
        <dbReference type="PIRSR" id="PIRSR011789-1"/>
    </source>
</evidence>
<dbReference type="PANTHER" id="PTHR21227">
    <property type="entry name" value="TRNA-SPLICING ENDONUCLEASE SUBUNIT SEN2"/>
    <property type="match status" value="1"/>
</dbReference>
<accession>A0A167SD44</accession>
<evidence type="ECO:0000256" key="1">
    <source>
        <dbReference type="ARBA" id="ARBA00008078"/>
    </source>
</evidence>
<evidence type="ECO:0000256" key="2">
    <source>
        <dbReference type="ARBA" id="ARBA00022694"/>
    </source>
</evidence>
<dbReference type="SUPFAM" id="SSF53032">
    <property type="entry name" value="tRNA-intron endonuclease catalytic domain-like"/>
    <property type="match status" value="1"/>
</dbReference>
<feature type="domain" description="tRNA intron endonuclease catalytic" evidence="7">
    <location>
        <begin position="293"/>
        <end position="384"/>
    </location>
</feature>
<gene>
    <name evidence="8" type="ORF">CALVIDRAFT_594482</name>
</gene>
<dbReference type="InterPro" id="IPR006676">
    <property type="entry name" value="tRNA_splic"/>
</dbReference>
<dbReference type="AlphaFoldDB" id="A0A167SD44"/>
<evidence type="ECO:0000313" key="8">
    <source>
        <dbReference type="EMBL" id="KZP01803.1"/>
    </source>
</evidence>
<feature type="region of interest" description="Disordered" evidence="6">
    <location>
        <begin position="181"/>
        <end position="222"/>
    </location>
</feature>
<name>A0A167SD44_CALVF</name>
<dbReference type="InterPro" id="IPR036167">
    <property type="entry name" value="tRNA_intron_Endo_cat-like_sf"/>
</dbReference>
<protein>
    <recommendedName>
        <fullName evidence="4">tRNA-splicing endonuclease subunit Sen2</fullName>
        <ecNumber evidence="4">4.6.1.16</ecNumber>
    </recommendedName>
</protein>
<dbReference type="STRING" id="1330018.A0A167SD44"/>
<dbReference type="GO" id="GO:0005737">
    <property type="term" value="C:cytoplasm"/>
    <property type="evidence" value="ECO:0007669"/>
    <property type="project" value="TreeGrafter"/>
</dbReference>
<organism evidence="8 9">
    <name type="scientific">Calocera viscosa (strain TUFC12733)</name>
    <dbReference type="NCBI Taxonomy" id="1330018"/>
    <lineage>
        <taxon>Eukaryota</taxon>
        <taxon>Fungi</taxon>
        <taxon>Dikarya</taxon>
        <taxon>Basidiomycota</taxon>
        <taxon>Agaricomycotina</taxon>
        <taxon>Dacrymycetes</taxon>
        <taxon>Dacrymycetales</taxon>
        <taxon>Dacrymycetaceae</taxon>
        <taxon>Calocera</taxon>
    </lineage>
</organism>
<sequence>MAASVAGPSTPATTAPTKPKRRPNPNNVIYGNPLPILIETPPRTPYTLGFLPFHRSKIINPECSGIYDPLTRSVWVTGKRDVRVLWERGFFGKGSLSRSEPSWLTRRVQQLNGGEVLTAEEVTARRREQRKHFKASRTAAIQKAAQEAEAAFSASLESPASTFELPLVNAPHNVPRPTFEAAASKASGDGPPKASETKEDKGVNSEDEVEKQLRQQPEPLDEDQVENMEHLQLTLQEAFFLAWGLGCLRVLDTESGQYLSLPSLWALCISSSASPLPSLPPTIDECRRPDNPFLIHYATYHHYRSLGWVVRGGIKFCVDYLLYKRGPVFTHAEFAIVICPEYEDPADAASSPFHFQKEPFTWTWFSTINRVNAQVKKTLILAYVTIPAMSRVTEQDLDSPKSLSTYSVREVVVRRFVPARMRD</sequence>
<feature type="active site" evidence="5">
    <location>
        <position position="323"/>
    </location>
</feature>
<comment type="similarity">
    <text evidence="1 4">Belongs to the tRNA-intron endonuclease family.</text>
</comment>
<feature type="compositionally biased region" description="Basic and acidic residues" evidence="6">
    <location>
        <begin position="195"/>
        <end position="204"/>
    </location>
</feature>
<dbReference type="GO" id="GO:0000214">
    <property type="term" value="C:tRNA-intron endonuclease complex"/>
    <property type="evidence" value="ECO:0007669"/>
    <property type="project" value="UniProtKB-UniRule"/>
</dbReference>
<dbReference type="NCBIfam" id="TIGR00324">
    <property type="entry name" value="endA"/>
    <property type="match status" value="1"/>
</dbReference>
<feature type="region of interest" description="Disordered" evidence="6">
    <location>
        <begin position="1"/>
        <end position="27"/>
    </location>
</feature>
<dbReference type="GO" id="GO:0000213">
    <property type="term" value="F:tRNA-intron lyase activity"/>
    <property type="evidence" value="ECO:0007669"/>
    <property type="project" value="UniProtKB-UniRule"/>
</dbReference>